<reference evidence="2" key="1">
    <citation type="submission" date="2016-12" db="EMBL/GenBank/DDBJ databases">
        <authorList>
            <person name="Moulin L."/>
        </authorList>
    </citation>
    <scope>NUCLEOTIDE SEQUENCE [LARGE SCALE GENOMIC DNA]</scope>
    <source>
        <strain evidence="2">STM 7183</strain>
    </source>
</reference>
<evidence type="ECO:0000256" key="1">
    <source>
        <dbReference type="SAM" id="MobiDB-lite"/>
    </source>
</evidence>
<organism evidence="2 3">
    <name type="scientific">Paraburkholderia piptadeniae</name>
    <dbReference type="NCBI Taxonomy" id="1701573"/>
    <lineage>
        <taxon>Bacteria</taxon>
        <taxon>Pseudomonadati</taxon>
        <taxon>Pseudomonadota</taxon>
        <taxon>Betaproteobacteria</taxon>
        <taxon>Burkholderiales</taxon>
        <taxon>Burkholderiaceae</taxon>
        <taxon>Paraburkholderia</taxon>
    </lineage>
</organism>
<dbReference type="EMBL" id="CYGY02000096">
    <property type="protein sequence ID" value="SIT50966.1"/>
    <property type="molecule type" value="Genomic_DNA"/>
</dbReference>
<comment type="caution">
    <text evidence="2">The sequence shown here is derived from an EMBL/GenBank/DDBJ whole genome shotgun (WGS) entry which is preliminary data.</text>
</comment>
<feature type="region of interest" description="Disordered" evidence="1">
    <location>
        <begin position="43"/>
        <end position="66"/>
    </location>
</feature>
<accession>A0A1N7SU32</accession>
<dbReference type="AlphaFoldDB" id="A0A1N7SU32"/>
<evidence type="ECO:0000313" key="3">
    <source>
        <dbReference type="Proteomes" id="UP000195569"/>
    </source>
</evidence>
<keyword evidence="3" id="KW-1185">Reference proteome</keyword>
<feature type="compositionally biased region" description="Basic residues" evidence="1">
    <location>
        <begin position="56"/>
        <end position="66"/>
    </location>
</feature>
<gene>
    <name evidence="2" type="ORF">BN2476_960117</name>
</gene>
<name>A0A1N7SU32_9BURK</name>
<dbReference type="Proteomes" id="UP000195569">
    <property type="component" value="Unassembled WGS sequence"/>
</dbReference>
<protein>
    <submittedName>
        <fullName evidence="2">Uncharacterized protein</fullName>
    </submittedName>
</protein>
<feature type="compositionally biased region" description="Polar residues" evidence="1">
    <location>
        <begin position="20"/>
        <end position="30"/>
    </location>
</feature>
<proteinExistence type="predicted"/>
<sequence>MTIKGMSLSPMPDEFGMQIPTRSGRNRNNGNYEIGLVTGLNDSHRSISRPNGMLRSSRKLPRYRSR</sequence>
<feature type="region of interest" description="Disordered" evidence="1">
    <location>
        <begin position="1"/>
        <end position="30"/>
    </location>
</feature>
<evidence type="ECO:0000313" key="2">
    <source>
        <dbReference type="EMBL" id="SIT50966.1"/>
    </source>
</evidence>